<protein>
    <submittedName>
        <fullName evidence="1">Uncharacterized protein</fullName>
    </submittedName>
</protein>
<dbReference type="InParanoid" id="Q22UU4"/>
<dbReference type="KEGG" id="tet:TTHERM_00845870"/>
<evidence type="ECO:0000313" key="2">
    <source>
        <dbReference type="Proteomes" id="UP000009168"/>
    </source>
</evidence>
<reference evidence="2" key="1">
    <citation type="journal article" date="2006" name="PLoS Biol.">
        <title>Macronuclear genome sequence of the ciliate Tetrahymena thermophila, a model eukaryote.</title>
        <authorList>
            <person name="Eisen J.A."/>
            <person name="Coyne R.S."/>
            <person name="Wu M."/>
            <person name="Wu D."/>
            <person name="Thiagarajan M."/>
            <person name="Wortman J.R."/>
            <person name="Badger J.H."/>
            <person name="Ren Q."/>
            <person name="Amedeo P."/>
            <person name="Jones K.M."/>
            <person name="Tallon L.J."/>
            <person name="Delcher A.L."/>
            <person name="Salzberg S.L."/>
            <person name="Silva J.C."/>
            <person name="Haas B.J."/>
            <person name="Majoros W.H."/>
            <person name="Farzad M."/>
            <person name="Carlton J.M."/>
            <person name="Smith R.K. Jr."/>
            <person name="Garg J."/>
            <person name="Pearlman R.E."/>
            <person name="Karrer K.M."/>
            <person name="Sun L."/>
            <person name="Manning G."/>
            <person name="Elde N.C."/>
            <person name="Turkewitz A.P."/>
            <person name="Asai D.J."/>
            <person name="Wilkes D.E."/>
            <person name="Wang Y."/>
            <person name="Cai H."/>
            <person name="Collins K."/>
            <person name="Stewart B.A."/>
            <person name="Lee S.R."/>
            <person name="Wilamowska K."/>
            <person name="Weinberg Z."/>
            <person name="Ruzzo W.L."/>
            <person name="Wloga D."/>
            <person name="Gaertig J."/>
            <person name="Frankel J."/>
            <person name="Tsao C.-C."/>
            <person name="Gorovsky M.A."/>
            <person name="Keeling P.J."/>
            <person name="Waller R.F."/>
            <person name="Patron N.J."/>
            <person name="Cherry J.M."/>
            <person name="Stover N.A."/>
            <person name="Krieger C.J."/>
            <person name="del Toro C."/>
            <person name="Ryder H.F."/>
            <person name="Williamson S.C."/>
            <person name="Barbeau R.A."/>
            <person name="Hamilton E.P."/>
            <person name="Orias E."/>
        </authorList>
    </citation>
    <scope>NUCLEOTIDE SEQUENCE [LARGE SCALE GENOMIC DNA]</scope>
    <source>
        <strain evidence="2">SB210</strain>
    </source>
</reference>
<gene>
    <name evidence="1" type="ORF">TTHERM_00845870</name>
</gene>
<dbReference type="HOGENOM" id="CLU_1810062_0_0_1"/>
<organism evidence="1 2">
    <name type="scientific">Tetrahymena thermophila (strain SB210)</name>
    <dbReference type="NCBI Taxonomy" id="312017"/>
    <lineage>
        <taxon>Eukaryota</taxon>
        <taxon>Sar</taxon>
        <taxon>Alveolata</taxon>
        <taxon>Ciliophora</taxon>
        <taxon>Intramacronucleata</taxon>
        <taxon>Oligohymenophorea</taxon>
        <taxon>Hymenostomatida</taxon>
        <taxon>Tetrahymenina</taxon>
        <taxon>Tetrahymenidae</taxon>
        <taxon>Tetrahymena</taxon>
    </lineage>
</organism>
<sequence length="154" mass="18134">MMQNIIIELNKMTERFKKRKQLEICIRANVERQLVNIIQIYLNRYSQPVNSIYVIITETSTSQPSKIRQAKQASRGITSMKIIFLPNSINESKIIQGKRADIIYLMYVLSKLQFYSFWQNKNPIQNISAKIIFNYSFLCINPYMLTPTNLSKMK</sequence>
<dbReference type="GeneID" id="7840313"/>
<name>Q22UU4_TETTS</name>
<keyword evidence="2" id="KW-1185">Reference proteome</keyword>
<dbReference type="RefSeq" id="XP_001009277.2">
    <property type="nucleotide sequence ID" value="XM_001009277.2"/>
</dbReference>
<accession>Q22UU4</accession>
<proteinExistence type="predicted"/>
<dbReference type="Proteomes" id="UP000009168">
    <property type="component" value="Unassembled WGS sequence"/>
</dbReference>
<dbReference type="EMBL" id="GG662825">
    <property type="protein sequence ID" value="EAR89032.2"/>
    <property type="molecule type" value="Genomic_DNA"/>
</dbReference>
<dbReference type="AlphaFoldDB" id="Q22UU4"/>
<evidence type="ECO:0000313" key="1">
    <source>
        <dbReference type="EMBL" id="EAR89032.2"/>
    </source>
</evidence>